<keyword evidence="3" id="KW-1185">Reference proteome</keyword>
<name>A0A9P0ACB4_BEMTA</name>
<evidence type="ECO:0000313" key="3">
    <source>
        <dbReference type="Proteomes" id="UP001152759"/>
    </source>
</evidence>
<reference evidence="2" key="1">
    <citation type="submission" date="2021-12" db="EMBL/GenBank/DDBJ databases">
        <authorList>
            <person name="King R."/>
        </authorList>
    </citation>
    <scope>NUCLEOTIDE SEQUENCE</scope>
</reference>
<keyword evidence="1" id="KW-0812">Transmembrane</keyword>
<keyword evidence="1" id="KW-0472">Membrane</keyword>
<accession>A0A9P0ACB4</accession>
<dbReference type="Proteomes" id="UP001152759">
    <property type="component" value="Chromosome 3"/>
</dbReference>
<evidence type="ECO:0000256" key="1">
    <source>
        <dbReference type="SAM" id="Phobius"/>
    </source>
</evidence>
<dbReference type="EMBL" id="OU963864">
    <property type="protein sequence ID" value="CAH0387560.1"/>
    <property type="molecule type" value="Genomic_DNA"/>
</dbReference>
<feature type="transmembrane region" description="Helical" evidence="1">
    <location>
        <begin position="59"/>
        <end position="79"/>
    </location>
</feature>
<sequence>MSFRSFRSYLSGSSTASDPPMELVSLDNYSSDSSEPDDDLGARYKELKTRLWTFIRHNYLALIKLMTLVSFASIVWTLIRTHSGGHGHNLFMVANTMTRLNFRAEHLSGMFITAPKLAVILCRTAASNKGTHFGDLVLSEAGPAIARYSAEALEKKTYSEADFLPDKQRQQICADTTPVGFNVRDSITEYLDNLLKDFPNTFKNIIITSSDVHAFLAHNTQTQPFLEPTFRKLVHYIITKGNNHDLHYISRSNRSEFRPDRFTLTFTNSPVHLTCIRLIKLKKEKEGYTYKLPPSTETKKRGEMENGTLAFSPIFNDPKWVMVIKDTSNPSQKTARKRKADTPKVDAMEASIRNVASTSGIHECNDSGEEVFMTSSQSISAALSKITDVVVSRGAAMNPGNALKKGLKRKSSNPIVIDDVNVSEALSAPSTTSSAPGERKQSSTIPIFVRQQMTKADNQTLNGKVFNLFVRDLQPFSIVEHEGFRDRMGFLAPDYNIRSRKYFSNSMLELCLRVDF</sequence>
<keyword evidence="1" id="KW-1133">Transmembrane helix</keyword>
<protein>
    <submittedName>
        <fullName evidence="2">Uncharacterized protein</fullName>
    </submittedName>
</protein>
<gene>
    <name evidence="2" type="ORF">BEMITA_LOCUS6562</name>
</gene>
<evidence type="ECO:0000313" key="2">
    <source>
        <dbReference type="EMBL" id="CAH0387560.1"/>
    </source>
</evidence>
<organism evidence="2 3">
    <name type="scientific">Bemisia tabaci</name>
    <name type="common">Sweetpotato whitefly</name>
    <name type="synonym">Aleurodes tabaci</name>
    <dbReference type="NCBI Taxonomy" id="7038"/>
    <lineage>
        <taxon>Eukaryota</taxon>
        <taxon>Metazoa</taxon>
        <taxon>Ecdysozoa</taxon>
        <taxon>Arthropoda</taxon>
        <taxon>Hexapoda</taxon>
        <taxon>Insecta</taxon>
        <taxon>Pterygota</taxon>
        <taxon>Neoptera</taxon>
        <taxon>Paraneoptera</taxon>
        <taxon>Hemiptera</taxon>
        <taxon>Sternorrhyncha</taxon>
        <taxon>Aleyrodoidea</taxon>
        <taxon>Aleyrodidae</taxon>
        <taxon>Aleyrodinae</taxon>
        <taxon>Bemisia</taxon>
    </lineage>
</organism>
<dbReference type="SUPFAM" id="SSF140996">
    <property type="entry name" value="Hermes dimerisation domain"/>
    <property type="match status" value="1"/>
</dbReference>
<proteinExistence type="predicted"/>
<dbReference type="AlphaFoldDB" id="A0A9P0ACB4"/>